<proteinExistence type="predicted"/>
<dbReference type="OrthoDB" id="5565328at2759"/>
<feature type="compositionally biased region" description="Acidic residues" evidence="1">
    <location>
        <begin position="1022"/>
        <end position="1032"/>
    </location>
</feature>
<feature type="region of interest" description="Disordered" evidence="1">
    <location>
        <begin position="1"/>
        <end position="58"/>
    </location>
</feature>
<keyword evidence="3" id="KW-1185">Reference proteome</keyword>
<reference evidence="2 3" key="1">
    <citation type="journal article" date="2011" name="PLoS Pathog.">
        <title>Endophytic Life Strategies Decoded by Genome and Transcriptome Analyses of the Mutualistic Root Symbiont Piriformospora indica.</title>
        <authorList>
            <person name="Zuccaro A."/>
            <person name="Lahrmann U."/>
            <person name="Guldener U."/>
            <person name="Langen G."/>
            <person name="Pfiffi S."/>
            <person name="Biedenkopf D."/>
            <person name="Wong P."/>
            <person name="Samans B."/>
            <person name="Grimm C."/>
            <person name="Basiewicz M."/>
            <person name="Murat C."/>
            <person name="Martin F."/>
            <person name="Kogel K.H."/>
        </authorList>
    </citation>
    <scope>NUCLEOTIDE SEQUENCE [LARGE SCALE GENOMIC DNA]</scope>
    <source>
        <strain evidence="2 3">DSM 11827</strain>
    </source>
</reference>
<protein>
    <submittedName>
        <fullName evidence="2">Uncharacterized protein</fullName>
    </submittedName>
</protein>
<feature type="compositionally biased region" description="Polar residues" evidence="1">
    <location>
        <begin position="413"/>
        <end position="424"/>
    </location>
</feature>
<accession>G4TRJ4</accession>
<dbReference type="eggNOG" id="ENOG502S8RC">
    <property type="taxonomic scope" value="Eukaryota"/>
</dbReference>
<feature type="compositionally biased region" description="Basic and acidic residues" evidence="1">
    <location>
        <begin position="398"/>
        <end position="408"/>
    </location>
</feature>
<dbReference type="Proteomes" id="UP000007148">
    <property type="component" value="Unassembled WGS sequence"/>
</dbReference>
<feature type="compositionally biased region" description="Basic residues" evidence="1">
    <location>
        <begin position="994"/>
        <end position="1003"/>
    </location>
</feature>
<dbReference type="InParanoid" id="G4TRJ4"/>
<dbReference type="HOGENOM" id="CLU_294069_0_0_1"/>
<sequence>MSGIQHPYFSNPSFATDGPPSPTPTRLKKRKREDDEEEASTPTKARLRIASDQLGGLALPLERPVAPYARSSHISSPQKQPMTPTSLLKENNLVMTSTPHIPPALPRQDSSSDSLSLLTRSAAPPSPTMRTRAATTPMRLALPLASLALSMPYLLIQPPTSPQHYPSLEASITALRRILSTADDPSPEMALSPEQECFAWVMLAELGIQLVSSFNSSSPSVKEENSSPKKSKADVYVPEWGLKVEEIEDAIARALQLSDRFASLKHLRHRLTLMHAQLALYQDNPKHARHKVWAAYEAHLAIVHSLIGQSEPSDGIRVRESDLAAALSQLNALAMLANGHGDYAVYQLAIVTKWTTLFQHHSTSESEHVTASKLDAALAEAELVLGMDGFDKQLSASTDEKSEEKEKNVSSNITPRPSGQSAGNATPLVQDLLASGGPIHVSANFKTPAFSLPTNPLGMDVYAAVMSESGQPLQSMVDEKSSDMIIPPYMRYLRVHVLMLGVLWLTHCGQSVRCSERLALLHEMMDKMNDLSKDDSDGWAGGDEMGIIQVPVSSNPEQSLRIKVTHPRVLYQLTDFDDADRYLNETVSYIRAVDNNNSSAIVDTATGNGHPLTEGGDLWKAFAPRVTLLHGQLAHALGKAPLALECYRIAAYMDERSNGNAGLSVIGALAVAGEVFVRVGLLKQGGEPFQFQGEVDDEQSILELASEVSEGCLQGAWGEGMIVVGRIIAAAVTDEVIRAKQNLRTALDLSSKSRDNYLRLLVLVLTAGQYVDTSFDYAAKILETTRQLASGLGAVTSAAAPVDAADGRTIRSAQAQGKDSNLYQVGHARAGLWIGQRFSELYRRAGESSKAAKQNALNDVFVRAIAATNARATSEAYSSLSVFRDFDAMFPKVEPPVEPPVQLSKEQGKKQKQQRTKKEKRKHTRATTASTLELFSPLETRGVWSRDTDGEEDWGTEPPSSQATSTSSTQGYRHFSQSSTQSSFSAASSTGTRHSTRSSRGPRKILVESDDEDHPAGHRGEEDDEWEEEEED</sequence>
<dbReference type="EMBL" id="CAFZ01000265">
    <property type="protein sequence ID" value="CCA73937.1"/>
    <property type="molecule type" value="Genomic_DNA"/>
</dbReference>
<name>G4TRJ4_SERID</name>
<organism evidence="2 3">
    <name type="scientific">Serendipita indica (strain DSM 11827)</name>
    <name type="common">Root endophyte fungus</name>
    <name type="synonym">Piriformospora indica</name>
    <dbReference type="NCBI Taxonomy" id="1109443"/>
    <lineage>
        <taxon>Eukaryota</taxon>
        <taxon>Fungi</taxon>
        <taxon>Dikarya</taxon>
        <taxon>Basidiomycota</taxon>
        <taxon>Agaricomycotina</taxon>
        <taxon>Agaricomycetes</taxon>
        <taxon>Sebacinales</taxon>
        <taxon>Serendipitaceae</taxon>
        <taxon>Serendipita</taxon>
    </lineage>
</organism>
<feature type="compositionally biased region" description="Basic residues" evidence="1">
    <location>
        <begin position="910"/>
        <end position="925"/>
    </location>
</feature>
<feature type="compositionally biased region" description="Low complexity" evidence="1">
    <location>
        <begin position="960"/>
        <end position="993"/>
    </location>
</feature>
<feature type="region of interest" description="Disordered" evidence="1">
    <location>
        <begin position="395"/>
        <end position="425"/>
    </location>
</feature>
<feature type="region of interest" description="Disordered" evidence="1">
    <location>
        <begin position="96"/>
        <end position="132"/>
    </location>
</feature>
<dbReference type="AlphaFoldDB" id="G4TRJ4"/>
<evidence type="ECO:0000313" key="2">
    <source>
        <dbReference type="EMBL" id="CCA73937.1"/>
    </source>
</evidence>
<feature type="region of interest" description="Disordered" evidence="1">
    <location>
        <begin position="894"/>
        <end position="1032"/>
    </location>
</feature>
<feature type="compositionally biased region" description="Low complexity" evidence="1">
    <location>
        <begin position="109"/>
        <end position="118"/>
    </location>
</feature>
<comment type="caution">
    <text evidence="2">The sequence shown here is derived from an EMBL/GenBank/DDBJ whole genome shotgun (WGS) entry which is preliminary data.</text>
</comment>
<evidence type="ECO:0000313" key="3">
    <source>
        <dbReference type="Proteomes" id="UP000007148"/>
    </source>
</evidence>
<evidence type="ECO:0000256" key="1">
    <source>
        <dbReference type="SAM" id="MobiDB-lite"/>
    </source>
</evidence>
<gene>
    <name evidence="2" type="ORF">PIIN_07890</name>
</gene>